<accession>A0A4R5CU21</accession>
<sequence length="242" mass="25808">MRVTNLRTVDGVDLAYRQWGDADGVPVVLLHGVGGDASTWDDMGPPLADGRTVYAYDARGHGDSARTPSYSFELMRDDLLGLLDALGFERADVVGHSMGGVVGYQFAAAHPDRVRRLVLEETPPPWPRDDVTVGPRPDGDLPYDWAVLTTVKSQVRTPDPSWPSLLPGLTTPTLVIAGGPRSQIPQDKIARMAALMPAATLVTIDAGHQVHTTRPADFLAAVVPFLTWNNGAAATTAGPRAG</sequence>
<dbReference type="Gene3D" id="3.40.50.1820">
    <property type="entry name" value="alpha/beta hydrolase"/>
    <property type="match status" value="2"/>
</dbReference>
<comment type="caution">
    <text evidence="3">The sequence shown here is derived from an EMBL/GenBank/DDBJ whole genome shotgun (WGS) entry which is preliminary data.</text>
</comment>
<evidence type="ECO:0000259" key="2">
    <source>
        <dbReference type="Pfam" id="PF00561"/>
    </source>
</evidence>
<dbReference type="InterPro" id="IPR029058">
    <property type="entry name" value="AB_hydrolase_fold"/>
</dbReference>
<name>A0A4R5CU21_9ACTN</name>
<dbReference type="GO" id="GO:0016787">
    <property type="term" value="F:hydrolase activity"/>
    <property type="evidence" value="ECO:0007669"/>
    <property type="project" value="UniProtKB-KW"/>
</dbReference>
<dbReference type="SUPFAM" id="SSF53474">
    <property type="entry name" value="alpha/beta-Hydrolases"/>
    <property type="match status" value="1"/>
</dbReference>
<gene>
    <name evidence="3" type="ORF">E1269_23420</name>
</gene>
<dbReference type="PRINTS" id="PR00111">
    <property type="entry name" value="ABHYDROLASE"/>
</dbReference>
<dbReference type="InterPro" id="IPR000073">
    <property type="entry name" value="AB_hydrolase_1"/>
</dbReference>
<proteinExistence type="predicted"/>
<evidence type="ECO:0000313" key="3">
    <source>
        <dbReference type="EMBL" id="TDE01315.1"/>
    </source>
</evidence>
<dbReference type="AlphaFoldDB" id="A0A4R5CU21"/>
<dbReference type="OrthoDB" id="3396704at2"/>
<evidence type="ECO:0000256" key="1">
    <source>
        <dbReference type="ARBA" id="ARBA00022801"/>
    </source>
</evidence>
<dbReference type="EMBL" id="SMKZ01000042">
    <property type="protein sequence ID" value="TDE01315.1"/>
    <property type="molecule type" value="Genomic_DNA"/>
</dbReference>
<organism evidence="3 4">
    <name type="scientific">Jiangella asiatica</name>
    <dbReference type="NCBI Taxonomy" id="2530372"/>
    <lineage>
        <taxon>Bacteria</taxon>
        <taxon>Bacillati</taxon>
        <taxon>Actinomycetota</taxon>
        <taxon>Actinomycetes</taxon>
        <taxon>Jiangellales</taxon>
        <taxon>Jiangellaceae</taxon>
        <taxon>Jiangella</taxon>
    </lineage>
</organism>
<dbReference type="Proteomes" id="UP000294739">
    <property type="component" value="Unassembled WGS sequence"/>
</dbReference>
<keyword evidence="4" id="KW-1185">Reference proteome</keyword>
<dbReference type="Pfam" id="PF00561">
    <property type="entry name" value="Abhydrolase_1"/>
    <property type="match status" value="1"/>
</dbReference>
<dbReference type="InParanoid" id="A0A4R5CU21"/>
<dbReference type="PANTHER" id="PTHR46118">
    <property type="entry name" value="PROTEIN ABHD11"/>
    <property type="match status" value="1"/>
</dbReference>
<dbReference type="PANTHER" id="PTHR46118:SF4">
    <property type="entry name" value="PROTEIN ABHD11"/>
    <property type="match status" value="1"/>
</dbReference>
<protein>
    <submittedName>
        <fullName evidence="3">Alpha/beta hydrolase</fullName>
    </submittedName>
</protein>
<evidence type="ECO:0000313" key="4">
    <source>
        <dbReference type="Proteomes" id="UP000294739"/>
    </source>
</evidence>
<keyword evidence="1 3" id="KW-0378">Hydrolase</keyword>
<reference evidence="3 4" key="1">
    <citation type="submission" date="2019-03" db="EMBL/GenBank/DDBJ databases">
        <title>Draft genome sequences of novel Actinobacteria.</title>
        <authorList>
            <person name="Sahin N."/>
            <person name="Ay H."/>
            <person name="Saygin H."/>
        </authorList>
    </citation>
    <scope>NUCLEOTIDE SEQUENCE [LARGE SCALE GENOMIC DNA]</scope>
    <source>
        <strain evidence="3 4">5K138</strain>
    </source>
</reference>
<feature type="domain" description="AB hydrolase-1" evidence="2">
    <location>
        <begin position="26"/>
        <end position="140"/>
    </location>
</feature>